<reference evidence="1" key="1">
    <citation type="submission" date="2022-07" db="EMBL/GenBank/DDBJ databases">
        <title>Genome Sequence of Physisporinus lineatus.</title>
        <authorList>
            <person name="Buettner E."/>
        </authorList>
    </citation>
    <scope>NUCLEOTIDE SEQUENCE</scope>
    <source>
        <strain evidence="1">VT162</strain>
    </source>
</reference>
<dbReference type="AlphaFoldDB" id="A0AAD5UVQ4"/>
<evidence type="ECO:0000313" key="1">
    <source>
        <dbReference type="EMBL" id="KAJ3477262.1"/>
    </source>
</evidence>
<keyword evidence="2" id="KW-1185">Reference proteome</keyword>
<organism evidence="1 2">
    <name type="scientific">Meripilus lineatus</name>
    <dbReference type="NCBI Taxonomy" id="2056292"/>
    <lineage>
        <taxon>Eukaryota</taxon>
        <taxon>Fungi</taxon>
        <taxon>Dikarya</taxon>
        <taxon>Basidiomycota</taxon>
        <taxon>Agaricomycotina</taxon>
        <taxon>Agaricomycetes</taxon>
        <taxon>Polyporales</taxon>
        <taxon>Meripilaceae</taxon>
        <taxon>Meripilus</taxon>
    </lineage>
</organism>
<evidence type="ECO:0000313" key="2">
    <source>
        <dbReference type="Proteomes" id="UP001212997"/>
    </source>
</evidence>
<comment type="caution">
    <text evidence="1">The sequence shown here is derived from an EMBL/GenBank/DDBJ whole genome shotgun (WGS) entry which is preliminary data.</text>
</comment>
<sequence>MPVRSSFNPPQGHSPILFPTLEILHLDPENFGDVLPFIRWVRLPQLRDFRVFNKTAFSNGSHLEELLSHLSAFKLLSDVTILAIPNIFGPSPLNTLTATSFAPLLDLHSLSVLDVNPNMAIDLDDDVLAAMATAWPRIKVLSIVPSLELPTKPRATLGALIPLVTQCPLLCSVALPLDLLIPEKYIRCDMRTYRSNRKWAAFDIWYWSDVVADNWIMADFLCELLPTVHNAFSVRRVGFAKPYFKSWLLFQRYVKLFGGYQEKPRPSSVLSEP</sequence>
<accession>A0AAD5UVQ4</accession>
<dbReference type="Proteomes" id="UP001212997">
    <property type="component" value="Unassembled WGS sequence"/>
</dbReference>
<protein>
    <submittedName>
        <fullName evidence="1">Uncharacterized protein</fullName>
    </submittedName>
</protein>
<gene>
    <name evidence="1" type="ORF">NLI96_g10590</name>
</gene>
<proteinExistence type="predicted"/>
<name>A0AAD5UVQ4_9APHY</name>
<dbReference type="EMBL" id="JANAWD010000614">
    <property type="protein sequence ID" value="KAJ3477262.1"/>
    <property type="molecule type" value="Genomic_DNA"/>
</dbReference>